<dbReference type="AlphaFoldDB" id="A0A6L3ZBL7"/>
<comment type="caution">
    <text evidence="1">The sequence shown here is derived from an EMBL/GenBank/DDBJ whole genome shotgun (WGS) entry which is preliminary data.</text>
</comment>
<organism evidence="1 2">
    <name type="scientific">Phaeocystidibacter marisrubri</name>
    <dbReference type="NCBI Taxonomy" id="1577780"/>
    <lineage>
        <taxon>Bacteria</taxon>
        <taxon>Pseudomonadati</taxon>
        <taxon>Bacteroidota</taxon>
        <taxon>Flavobacteriia</taxon>
        <taxon>Flavobacteriales</taxon>
        <taxon>Phaeocystidibacteraceae</taxon>
        <taxon>Phaeocystidibacter</taxon>
    </lineage>
</organism>
<evidence type="ECO:0000313" key="1">
    <source>
        <dbReference type="EMBL" id="KAB2815027.1"/>
    </source>
</evidence>
<protein>
    <submittedName>
        <fullName evidence="1">Uncharacterized protein</fullName>
    </submittedName>
</protein>
<reference evidence="1 2" key="1">
    <citation type="submission" date="2019-10" db="EMBL/GenBank/DDBJ databases">
        <title>Genome sequence of Phaeocystidibacter marisrubri JCM30614 (type strain).</title>
        <authorList>
            <person name="Bowman J.P."/>
        </authorList>
    </citation>
    <scope>NUCLEOTIDE SEQUENCE [LARGE SCALE GENOMIC DNA]</scope>
    <source>
        <strain evidence="1 2">JCM 30614</strain>
    </source>
</reference>
<name>A0A6L3ZBL7_9FLAO</name>
<dbReference type="Proteomes" id="UP000484164">
    <property type="component" value="Unassembled WGS sequence"/>
</dbReference>
<dbReference type="RefSeq" id="WP_151694351.1">
    <property type="nucleotide sequence ID" value="NZ_BMGX01000003.1"/>
</dbReference>
<evidence type="ECO:0000313" key="2">
    <source>
        <dbReference type="Proteomes" id="UP000484164"/>
    </source>
</evidence>
<proteinExistence type="predicted"/>
<accession>A0A6L3ZBL7</accession>
<gene>
    <name evidence="1" type="ORF">F8C82_14540</name>
</gene>
<keyword evidence="2" id="KW-1185">Reference proteome</keyword>
<dbReference type="EMBL" id="WBVQ01000004">
    <property type="protein sequence ID" value="KAB2815027.1"/>
    <property type="molecule type" value="Genomic_DNA"/>
</dbReference>
<sequence>MKKITIQIPVAECQLTIEYIEQWIIDKIPPVTENPYHFRLEAFVLEEIRSSLFTAIGSARKKEKAIASLKLAQPQIDCLSTCLLNKTGIETTSGILLKHSIFKRPNKPTLTSIDTSREITTAECGL</sequence>